<dbReference type="OrthoDB" id="2432613at2759"/>
<sequence length="236" mass="23782">MVSFKTFLATSVALIATFVNVEAAVSPTYPSPGTIQTEGQSYDITWTFDGKDPKVTYTIDFMTGSNDVQTKLETVATNVSASLLKYSFVAPQVSPNSAIYFFMFTGSDGVSAWTTRFGIAGSDGKLATETNSTQPNGDAIPWGTGKLLSNASASASASSSIPATAASSSVAPAASAAASSADVVAAVASPSAVESSSATPVPSVAQVVSNTNANSGSMVKPALTLVSAAVAAYFAL</sequence>
<dbReference type="Pfam" id="PF10342">
    <property type="entry name" value="Kre9_KNH"/>
    <property type="match status" value="1"/>
</dbReference>
<evidence type="ECO:0000313" key="5">
    <source>
        <dbReference type="Proteomes" id="UP000650833"/>
    </source>
</evidence>
<protein>
    <recommendedName>
        <fullName evidence="3">Yeast cell wall synthesis Kre9/Knh1-like N-terminal domain-containing protein</fullName>
    </recommendedName>
</protein>
<dbReference type="Proteomes" id="UP000650833">
    <property type="component" value="Unassembled WGS sequence"/>
</dbReference>
<gene>
    <name evidence="4" type="ORF">INT46_007226</name>
</gene>
<dbReference type="EMBL" id="JAEPRC010000128">
    <property type="protein sequence ID" value="KAG2207459.1"/>
    <property type="molecule type" value="Genomic_DNA"/>
</dbReference>
<dbReference type="PANTHER" id="PTHR40633:SF1">
    <property type="entry name" value="GPI ANCHORED SERINE-THREONINE RICH PROTEIN (AFU_ORTHOLOGUE AFUA_1G03630)"/>
    <property type="match status" value="1"/>
</dbReference>
<dbReference type="InterPro" id="IPR018466">
    <property type="entry name" value="Kre9/Knh1-like_N"/>
</dbReference>
<dbReference type="InterPro" id="IPR052982">
    <property type="entry name" value="SRP1/TIP1-like"/>
</dbReference>
<proteinExistence type="predicted"/>
<name>A0A8H7VAP6_9FUNG</name>
<evidence type="ECO:0000256" key="1">
    <source>
        <dbReference type="ARBA" id="ARBA00022729"/>
    </source>
</evidence>
<dbReference type="AlphaFoldDB" id="A0A8H7VAP6"/>
<feature type="domain" description="Yeast cell wall synthesis Kre9/Knh1-like N-terminal" evidence="3">
    <location>
        <begin position="30"/>
        <end position="119"/>
    </location>
</feature>
<evidence type="ECO:0000256" key="2">
    <source>
        <dbReference type="SAM" id="SignalP"/>
    </source>
</evidence>
<reference evidence="4" key="1">
    <citation type="submission" date="2020-12" db="EMBL/GenBank/DDBJ databases">
        <title>Metabolic potential, ecology and presence of endohyphal bacteria is reflected in genomic diversity of Mucoromycotina.</title>
        <authorList>
            <person name="Muszewska A."/>
            <person name="Okrasinska A."/>
            <person name="Steczkiewicz K."/>
            <person name="Drgas O."/>
            <person name="Orlowska M."/>
            <person name="Perlinska-Lenart U."/>
            <person name="Aleksandrzak-Piekarczyk T."/>
            <person name="Szatraj K."/>
            <person name="Zielenkiewicz U."/>
            <person name="Pilsyk S."/>
            <person name="Malc E."/>
            <person name="Mieczkowski P."/>
            <person name="Kruszewska J.S."/>
            <person name="Biernat P."/>
            <person name="Pawlowska J."/>
        </authorList>
    </citation>
    <scope>NUCLEOTIDE SEQUENCE</scope>
    <source>
        <strain evidence="4">CBS 226.32</strain>
    </source>
</reference>
<evidence type="ECO:0000259" key="3">
    <source>
        <dbReference type="Pfam" id="PF10342"/>
    </source>
</evidence>
<feature type="signal peptide" evidence="2">
    <location>
        <begin position="1"/>
        <end position="23"/>
    </location>
</feature>
<dbReference type="PANTHER" id="PTHR40633">
    <property type="entry name" value="MATRIX PROTEIN, PUTATIVE (AFU_ORTHOLOGUE AFUA_8G05410)-RELATED"/>
    <property type="match status" value="1"/>
</dbReference>
<keyword evidence="1 2" id="KW-0732">Signal</keyword>
<organism evidence="4 5">
    <name type="scientific">Mucor plumbeus</name>
    <dbReference type="NCBI Taxonomy" id="97098"/>
    <lineage>
        <taxon>Eukaryota</taxon>
        <taxon>Fungi</taxon>
        <taxon>Fungi incertae sedis</taxon>
        <taxon>Mucoromycota</taxon>
        <taxon>Mucoromycotina</taxon>
        <taxon>Mucoromycetes</taxon>
        <taxon>Mucorales</taxon>
        <taxon>Mucorineae</taxon>
        <taxon>Mucoraceae</taxon>
        <taxon>Mucor</taxon>
    </lineage>
</organism>
<keyword evidence="5" id="KW-1185">Reference proteome</keyword>
<comment type="caution">
    <text evidence="4">The sequence shown here is derived from an EMBL/GenBank/DDBJ whole genome shotgun (WGS) entry which is preliminary data.</text>
</comment>
<evidence type="ECO:0000313" key="4">
    <source>
        <dbReference type="EMBL" id="KAG2207459.1"/>
    </source>
</evidence>
<feature type="chain" id="PRO_5034588495" description="Yeast cell wall synthesis Kre9/Knh1-like N-terminal domain-containing protein" evidence="2">
    <location>
        <begin position="24"/>
        <end position="236"/>
    </location>
</feature>
<accession>A0A8H7VAP6</accession>